<dbReference type="InterPro" id="IPR036388">
    <property type="entry name" value="WH-like_DNA-bd_sf"/>
</dbReference>
<dbReference type="Proteomes" id="UP000030988">
    <property type="component" value="Unassembled WGS sequence"/>
</dbReference>
<dbReference type="Pfam" id="PF13188">
    <property type="entry name" value="PAS_8"/>
    <property type="match status" value="1"/>
</dbReference>
<keyword evidence="3" id="KW-1185">Reference proteome</keyword>
<gene>
    <name evidence="2" type="ORF">PK98_15470</name>
</gene>
<dbReference type="EMBL" id="JTDN01000004">
    <property type="protein sequence ID" value="KHL24162.1"/>
    <property type="molecule type" value="Genomic_DNA"/>
</dbReference>
<dbReference type="InterPro" id="IPR000014">
    <property type="entry name" value="PAS"/>
</dbReference>
<sequence length="329" mass="35226">MLAAVRSELGADGLQVIWYNAPGDGVVLFAAGIEHADLSDWVGMSDLAIKLAEFPATGSRVREGACPRGCLMTLAIPLSEGIVTVTGMFLRANEAARRASTQTLLRLESFLRPFLELWAVTRASSAHHAGLAAAIDHCDVATLILDRRGGVIFANSACEAMLRSKDGIAVRGGKLCGSTLSDTLRVQAAIEHVLGSPDAGQARPIVAMRRAKRRPLMATIMPAFTAEDEIRAEVVVAYLFDPEQDLTVLVEPACRYYGLSTSETRLTCRLAAGDSLAEAAVSLGVREQTARSCLKQIFLKTETNRQAELVSLMVKSAVRVTGVGKVQVF</sequence>
<evidence type="ECO:0000313" key="3">
    <source>
        <dbReference type="Proteomes" id="UP000030988"/>
    </source>
</evidence>
<protein>
    <recommendedName>
        <fullName evidence="1">HTH luxR-type domain-containing protein</fullName>
    </recommendedName>
</protein>
<dbReference type="SMART" id="SM00421">
    <property type="entry name" value="HTH_LUXR"/>
    <property type="match status" value="1"/>
</dbReference>
<dbReference type="STRING" id="1572751.PK98_15470"/>
<dbReference type="InterPro" id="IPR000792">
    <property type="entry name" value="Tscrpt_reg_LuxR_C"/>
</dbReference>
<dbReference type="InterPro" id="IPR016032">
    <property type="entry name" value="Sig_transdc_resp-reg_C-effctor"/>
</dbReference>
<dbReference type="SUPFAM" id="SSF46894">
    <property type="entry name" value="C-terminal effector domain of the bipartite response regulators"/>
    <property type="match status" value="1"/>
</dbReference>
<accession>A0A0B2BWG7</accession>
<reference evidence="2 3" key="1">
    <citation type="submission" date="2014-11" db="EMBL/GenBank/DDBJ databases">
        <title>Draft genome sequence of Kirrobacter mercurialis.</title>
        <authorList>
            <person name="Coil D.A."/>
            <person name="Eisen J.A."/>
        </authorList>
    </citation>
    <scope>NUCLEOTIDE SEQUENCE [LARGE SCALE GENOMIC DNA]</scope>
    <source>
        <strain evidence="2 3">Coronado</strain>
    </source>
</reference>
<dbReference type="GO" id="GO:0003677">
    <property type="term" value="F:DNA binding"/>
    <property type="evidence" value="ECO:0007669"/>
    <property type="project" value="InterPro"/>
</dbReference>
<evidence type="ECO:0000259" key="1">
    <source>
        <dbReference type="SMART" id="SM00421"/>
    </source>
</evidence>
<comment type="caution">
    <text evidence="2">The sequence shown here is derived from an EMBL/GenBank/DDBJ whole genome shotgun (WGS) entry which is preliminary data.</text>
</comment>
<organism evidence="2 3">
    <name type="scientific">Croceibacterium mercuriale</name>
    <dbReference type="NCBI Taxonomy" id="1572751"/>
    <lineage>
        <taxon>Bacteria</taxon>
        <taxon>Pseudomonadati</taxon>
        <taxon>Pseudomonadota</taxon>
        <taxon>Alphaproteobacteria</taxon>
        <taxon>Sphingomonadales</taxon>
        <taxon>Erythrobacteraceae</taxon>
        <taxon>Croceibacterium</taxon>
    </lineage>
</organism>
<feature type="domain" description="HTH luxR-type" evidence="1">
    <location>
        <begin position="256"/>
        <end position="313"/>
    </location>
</feature>
<proteinExistence type="predicted"/>
<name>A0A0B2BWG7_9SPHN</name>
<dbReference type="Gene3D" id="1.10.10.10">
    <property type="entry name" value="Winged helix-like DNA-binding domain superfamily/Winged helix DNA-binding domain"/>
    <property type="match status" value="1"/>
</dbReference>
<dbReference type="AlphaFoldDB" id="A0A0B2BWG7"/>
<dbReference type="GO" id="GO:0006355">
    <property type="term" value="P:regulation of DNA-templated transcription"/>
    <property type="evidence" value="ECO:0007669"/>
    <property type="project" value="InterPro"/>
</dbReference>
<evidence type="ECO:0000313" key="2">
    <source>
        <dbReference type="EMBL" id="KHL24162.1"/>
    </source>
</evidence>